<dbReference type="RefSeq" id="WP_021713122.1">
    <property type="nucleotide sequence ID" value="NZ_BATM01000012.1"/>
</dbReference>
<dbReference type="Gene3D" id="1.10.150.650">
    <property type="match status" value="1"/>
</dbReference>
<evidence type="ECO:0000259" key="1">
    <source>
        <dbReference type="SMART" id="SM00481"/>
    </source>
</evidence>
<dbReference type="GO" id="GO:0004534">
    <property type="term" value="F:5'-3' RNA exonuclease activity"/>
    <property type="evidence" value="ECO:0007669"/>
    <property type="project" value="TreeGrafter"/>
</dbReference>
<dbReference type="InterPro" id="IPR003141">
    <property type="entry name" value="Pol/His_phosphatase_N"/>
</dbReference>
<evidence type="ECO:0000313" key="2">
    <source>
        <dbReference type="EMBL" id="GAD79412.1"/>
    </source>
</evidence>
<reference evidence="2 3" key="1">
    <citation type="submission" date="2013-09" db="EMBL/GenBank/DDBJ databases">
        <title>Whole genome shotgun sequence of Vibrio ezurae NBRC 102218.</title>
        <authorList>
            <person name="Yoshida I."/>
            <person name="Hosoyama A."/>
            <person name="Numata M."/>
            <person name="Hashimoto M."/>
            <person name="Hosoyama Y."/>
            <person name="Tsuchikane K."/>
            <person name="Noguchi M."/>
            <person name="Hirakata S."/>
            <person name="Ichikawa N."/>
            <person name="Ohji S."/>
            <person name="Yamazoe A."/>
            <person name="Fujita N."/>
        </authorList>
    </citation>
    <scope>NUCLEOTIDE SEQUENCE [LARGE SCALE GENOMIC DNA]</scope>
    <source>
        <strain evidence="2 3">NBRC 102218</strain>
    </source>
</reference>
<dbReference type="Pfam" id="PF02811">
    <property type="entry name" value="PHP"/>
    <property type="match status" value="1"/>
</dbReference>
<dbReference type="EMBL" id="BATM01000012">
    <property type="protein sequence ID" value="GAD79412.1"/>
    <property type="molecule type" value="Genomic_DNA"/>
</dbReference>
<keyword evidence="3" id="KW-1185">Reference proteome</keyword>
<dbReference type="STRING" id="1219080.VEZ01S_12_00070"/>
<dbReference type="NCBIfam" id="NF047791">
    <property type="entry name" value="RNaseRnm"/>
    <property type="match status" value="1"/>
</dbReference>
<dbReference type="InterPro" id="IPR004013">
    <property type="entry name" value="PHP_dom"/>
</dbReference>
<dbReference type="SMART" id="SM00481">
    <property type="entry name" value="POLIIIAc"/>
    <property type="match status" value="1"/>
</dbReference>
<dbReference type="GO" id="GO:0035312">
    <property type="term" value="F:5'-3' DNA exonuclease activity"/>
    <property type="evidence" value="ECO:0007669"/>
    <property type="project" value="TreeGrafter"/>
</dbReference>
<accession>U3B1U3</accession>
<dbReference type="PANTHER" id="PTHR42924:SF3">
    <property type="entry name" value="POLYMERASE_HISTIDINOL PHOSPHATASE N-TERMINAL DOMAIN-CONTAINING PROTEIN"/>
    <property type="match status" value="1"/>
</dbReference>
<comment type="caution">
    <text evidence="2">The sequence shown here is derived from an EMBL/GenBank/DDBJ whole genome shotgun (WGS) entry which is preliminary data.</text>
</comment>
<dbReference type="CDD" id="cd07438">
    <property type="entry name" value="PHP_HisPPase_AMP"/>
    <property type="match status" value="1"/>
</dbReference>
<protein>
    <submittedName>
        <fullName evidence="2">TrpH protein</fullName>
    </submittedName>
</protein>
<gene>
    <name evidence="2" type="primary">trpH</name>
    <name evidence="2" type="ORF">VEZ01S_12_00070</name>
</gene>
<dbReference type="InterPro" id="IPR052018">
    <property type="entry name" value="PHP_domain"/>
</dbReference>
<dbReference type="eggNOG" id="COG0613">
    <property type="taxonomic scope" value="Bacteria"/>
</dbReference>
<name>U3B1U3_9VIBR</name>
<dbReference type="Gene3D" id="3.20.20.140">
    <property type="entry name" value="Metal-dependent hydrolases"/>
    <property type="match status" value="1"/>
</dbReference>
<dbReference type="InterPro" id="IPR016195">
    <property type="entry name" value="Pol/histidinol_Pase-like"/>
</dbReference>
<proteinExistence type="predicted"/>
<dbReference type="AlphaFoldDB" id="U3B1U3"/>
<dbReference type="Proteomes" id="UP000016562">
    <property type="component" value="Unassembled WGS sequence"/>
</dbReference>
<dbReference type="SUPFAM" id="SSF89550">
    <property type="entry name" value="PHP domain-like"/>
    <property type="match status" value="1"/>
</dbReference>
<organism evidence="2 3">
    <name type="scientific">Vibrio ezurae NBRC 102218</name>
    <dbReference type="NCBI Taxonomy" id="1219080"/>
    <lineage>
        <taxon>Bacteria</taxon>
        <taxon>Pseudomonadati</taxon>
        <taxon>Pseudomonadota</taxon>
        <taxon>Gammaproteobacteria</taxon>
        <taxon>Vibrionales</taxon>
        <taxon>Vibrionaceae</taxon>
        <taxon>Vibrio</taxon>
    </lineage>
</organism>
<feature type="domain" description="Polymerase/histidinol phosphatase N-terminal" evidence="1">
    <location>
        <begin position="3"/>
        <end position="70"/>
    </location>
</feature>
<dbReference type="PANTHER" id="PTHR42924">
    <property type="entry name" value="EXONUCLEASE"/>
    <property type="match status" value="1"/>
</dbReference>
<sequence length="287" mass="32322">MIFDLHSHTIASDGRFTPQDLIDRAIEHRVGVLAITDHDTVDGIEPALDYIQREQLDIQLITGIEISTLWSNKDIHIVGLNLDIHHPQLQALIKAQQARRIERSELIAYRLSKHLKVDPLPEVKALANGAPVTRAHFAKWLVDNGHAKNMQQVFKRFLTRDKPGYVPPIWCSMSEAVEVIHSAGGVAVLAHPGRYDLTAKWLKRLLAAFVEANGDAMEISLPQQSQQERRNLADYAIQYGLLASLGSDFHYPSPWMELGKNLWLPGGVTPVWEQWPQFSDTATNPDK</sequence>
<dbReference type="OrthoDB" id="9804333at2"/>
<evidence type="ECO:0000313" key="3">
    <source>
        <dbReference type="Proteomes" id="UP000016562"/>
    </source>
</evidence>